<keyword evidence="2" id="KW-0472">Membrane</keyword>
<dbReference type="GeneID" id="20039273"/>
<feature type="compositionally biased region" description="Acidic residues" evidence="1">
    <location>
        <begin position="21"/>
        <end position="31"/>
    </location>
</feature>
<dbReference type="AlphaFoldDB" id="W7A1D6"/>
<protein>
    <submittedName>
        <fullName evidence="3">Uncharacterized protein</fullName>
    </submittedName>
</protein>
<accession>W7A1D6</accession>
<dbReference type="RefSeq" id="XP_008817808.1">
    <property type="nucleotide sequence ID" value="XM_008819586.1"/>
</dbReference>
<reference evidence="3 4" key="1">
    <citation type="submission" date="2013-02" db="EMBL/GenBank/DDBJ databases">
        <title>The Genome Sequence of Plasmodium inui San Antonio 1.</title>
        <authorList>
            <consortium name="The Broad Institute Genome Sequencing Platform"/>
            <consortium name="The Broad Institute Genome Sequencing Center for Infectious Disease"/>
            <person name="Neafsey D."/>
            <person name="Cheeseman I."/>
            <person name="Volkman S."/>
            <person name="Adams J."/>
            <person name="Walker B."/>
            <person name="Young S.K."/>
            <person name="Zeng Q."/>
            <person name="Gargeya S."/>
            <person name="Fitzgerald M."/>
            <person name="Haas B."/>
            <person name="Abouelleil A."/>
            <person name="Alvarado L."/>
            <person name="Arachchi H.M."/>
            <person name="Berlin A.M."/>
            <person name="Chapman S.B."/>
            <person name="Dewar J."/>
            <person name="Goldberg J."/>
            <person name="Griggs A."/>
            <person name="Gujja S."/>
            <person name="Hansen M."/>
            <person name="Howarth C."/>
            <person name="Imamovic A."/>
            <person name="Larimer J."/>
            <person name="McCowan C."/>
            <person name="Murphy C."/>
            <person name="Neiman D."/>
            <person name="Pearson M."/>
            <person name="Priest M."/>
            <person name="Roberts A."/>
            <person name="Saif S."/>
            <person name="Shea T."/>
            <person name="Sisk P."/>
            <person name="Sykes S."/>
            <person name="Wortman J."/>
            <person name="Nusbaum C."/>
            <person name="Birren B."/>
        </authorList>
    </citation>
    <scope>NUCLEOTIDE SEQUENCE [LARGE SCALE GENOMIC DNA]</scope>
    <source>
        <strain evidence="3 4">San Antonio 1</strain>
    </source>
</reference>
<feature type="transmembrane region" description="Helical" evidence="2">
    <location>
        <begin position="60"/>
        <end position="78"/>
    </location>
</feature>
<organism evidence="3 4">
    <name type="scientific">Plasmodium inui San Antonio 1</name>
    <dbReference type="NCBI Taxonomy" id="1237626"/>
    <lineage>
        <taxon>Eukaryota</taxon>
        <taxon>Sar</taxon>
        <taxon>Alveolata</taxon>
        <taxon>Apicomplexa</taxon>
        <taxon>Aconoidasida</taxon>
        <taxon>Haemosporida</taxon>
        <taxon>Plasmodiidae</taxon>
        <taxon>Plasmodium</taxon>
        <taxon>Plasmodium (Plasmodium)</taxon>
    </lineage>
</organism>
<evidence type="ECO:0000313" key="4">
    <source>
        <dbReference type="Proteomes" id="UP000030640"/>
    </source>
</evidence>
<dbReference type="Proteomes" id="UP000030640">
    <property type="component" value="Unassembled WGS sequence"/>
</dbReference>
<dbReference type="EMBL" id="KI965478">
    <property type="protein sequence ID" value="EUD65495.1"/>
    <property type="molecule type" value="Genomic_DNA"/>
</dbReference>
<keyword evidence="4" id="KW-1185">Reference proteome</keyword>
<evidence type="ECO:0000256" key="2">
    <source>
        <dbReference type="SAM" id="Phobius"/>
    </source>
</evidence>
<sequence length="81" mass="9334">MAYNRDSPYTLTFYESPPCDETQDDVDNDGEDFLTKESEIDQDPKPDENEAKEVDNLKKMLSFFQVVMVIVLLLRLGVSLK</sequence>
<keyword evidence="2" id="KW-0812">Transmembrane</keyword>
<dbReference type="VEuPathDB" id="PlasmoDB:C922_03999"/>
<proteinExistence type="predicted"/>
<evidence type="ECO:0000313" key="3">
    <source>
        <dbReference type="EMBL" id="EUD65495.1"/>
    </source>
</evidence>
<name>W7A1D6_9APIC</name>
<feature type="region of interest" description="Disordered" evidence="1">
    <location>
        <begin position="1"/>
        <end position="31"/>
    </location>
</feature>
<keyword evidence="2" id="KW-1133">Transmembrane helix</keyword>
<gene>
    <name evidence="3" type="ORF">C922_03999</name>
</gene>
<dbReference type="OrthoDB" id="387298at2759"/>
<evidence type="ECO:0000256" key="1">
    <source>
        <dbReference type="SAM" id="MobiDB-lite"/>
    </source>
</evidence>